<gene>
    <name evidence="1" type="ORF">HMPREF9420_2752</name>
</gene>
<accession>E6MTD4</accession>
<proteinExistence type="predicted"/>
<dbReference type="Proteomes" id="UP000003874">
    <property type="component" value="Unassembled WGS sequence"/>
</dbReference>
<protein>
    <submittedName>
        <fullName evidence="1">Uncharacterized protein</fullName>
    </submittedName>
</protein>
<sequence length="44" mass="5285">MPVITIIYFAKIDIMSLHCKGFYTFFCPSFLYFSFPHRFSLQLN</sequence>
<name>E6MTD4_9BACT</name>
<dbReference type="AlphaFoldDB" id="E6MTD4"/>
<dbReference type="HOGENOM" id="CLU_3220291_0_0_10"/>
<evidence type="ECO:0000313" key="2">
    <source>
        <dbReference type="Proteomes" id="UP000003874"/>
    </source>
</evidence>
<dbReference type="EMBL" id="AEQO01000206">
    <property type="protein sequence ID" value="EFV03107.1"/>
    <property type="molecule type" value="Genomic_DNA"/>
</dbReference>
<keyword evidence="2" id="KW-1185">Reference proteome</keyword>
<comment type="caution">
    <text evidence="1">The sequence shown here is derived from an EMBL/GenBank/DDBJ whole genome shotgun (WGS) entry which is preliminary data.</text>
</comment>
<evidence type="ECO:0000313" key="1">
    <source>
        <dbReference type="EMBL" id="EFV03107.1"/>
    </source>
</evidence>
<organism evidence="1 2">
    <name type="scientific">Segatella salivae DSM 15606</name>
    <dbReference type="NCBI Taxonomy" id="888832"/>
    <lineage>
        <taxon>Bacteria</taxon>
        <taxon>Pseudomonadati</taxon>
        <taxon>Bacteroidota</taxon>
        <taxon>Bacteroidia</taxon>
        <taxon>Bacteroidales</taxon>
        <taxon>Prevotellaceae</taxon>
        <taxon>Segatella</taxon>
    </lineage>
</organism>
<reference evidence="1 2" key="1">
    <citation type="submission" date="2010-12" db="EMBL/GenBank/DDBJ databases">
        <authorList>
            <person name="Muzny D."/>
            <person name="Qin X."/>
            <person name="Deng J."/>
            <person name="Jiang H."/>
            <person name="Liu Y."/>
            <person name="Qu J."/>
            <person name="Song X.-Z."/>
            <person name="Zhang L."/>
            <person name="Thornton R."/>
            <person name="Coyle M."/>
            <person name="Francisco L."/>
            <person name="Jackson L."/>
            <person name="Javaid M."/>
            <person name="Korchina V."/>
            <person name="Kovar C."/>
            <person name="Mata R."/>
            <person name="Mathew T."/>
            <person name="Ngo R."/>
            <person name="Nguyen L."/>
            <person name="Nguyen N."/>
            <person name="Okwuonu G."/>
            <person name="Ongeri F."/>
            <person name="Pham C."/>
            <person name="Simmons D."/>
            <person name="Wilczek-Boney K."/>
            <person name="Hale W."/>
            <person name="Jakkamsetti A."/>
            <person name="Pham P."/>
            <person name="Ruth R."/>
            <person name="San Lucas F."/>
            <person name="Warren J."/>
            <person name="Zhang J."/>
            <person name="Zhao Z."/>
            <person name="Zhou C."/>
            <person name="Zhu D."/>
            <person name="Lee S."/>
            <person name="Bess C."/>
            <person name="Blankenburg K."/>
            <person name="Forbes L."/>
            <person name="Fu Q."/>
            <person name="Gubbala S."/>
            <person name="Hirani K."/>
            <person name="Jayaseelan J.C."/>
            <person name="Lara F."/>
            <person name="Munidasa M."/>
            <person name="Palculict T."/>
            <person name="Patil S."/>
            <person name="Pu L.-L."/>
            <person name="Saada N."/>
            <person name="Tang L."/>
            <person name="Weissenberger G."/>
            <person name="Zhu Y."/>
            <person name="Hemphill L."/>
            <person name="Shang Y."/>
            <person name="Youmans B."/>
            <person name="Ayvaz T."/>
            <person name="Ross M."/>
            <person name="Santibanez J."/>
            <person name="Aqrawi P."/>
            <person name="Gross S."/>
            <person name="Joshi V."/>
            <person name="Fowler G."/>
            <person name="Nazareth L."/>
            <person name="Reid J."/>
            <person name="Worley K."/>
            <person name="Petrosino J."/>
            <person name="Highlander S."/>
            <person name="Gibbs R."/>
        </authorList>
    </citation>
    <scope>NUCLEOTIDE SEQUENCE [LARGE SCALE GENOMIC DNA]</scope>
    <source>
        <strain evidence="1 2">DSM 15606</strain>
    </source>
</reference>